<dbReference type="HOGENOM" id="CLU_039460_2_1_1"/>
<evidence type="ECO:0000256" key="8">
    <source>
        <dbReference type="ARBA" id="ARBA00023136"/>
    </source>
</evidence>
<dbReference type="Pfam" id="PF13445">
    <property type="entry name" value="zf-RING_UBOX"/>
    <property type="match status" value="1"/>
</dbReference>
<dbReference type="AlphaFoldDB" id="R7TW48"/>
<keyword evidence="5" id="KW-0833">Ubl conjugation pathway</keyword>
<keyword evidence="7 11" id="KW-1133">Transmembrane helix</keyword>
<dbReference type="CDD" id="cd16532">
    <property type="entry name" value="RING-HC_RNFT1-like"/>
    <property type="match status" value="1"/>
</dbReference>
<feature type="transmembrane region" description="Helical" evidence="11">
    <location>
        <begin position="170"/>
        <end position="191"/>
    </location>
</feature>
<dbReference type="EMBL" id="AMQN01010683">
    <property type="status" value="NOT_ANNOTATED_CDS"/>
    <property type="molecule type" value="Genomic_DNA"/>
</dbReference>
<evidence type="ECO:0000256" key="11">
    <source>
        <dbReference type="SAM" id="Phobius"/>
    </source>
</evidence>
<dbReference type="InterPro" id="IPR044235">
    <property type="entry name" value="RNFT1/2"/>
</dbReference>
<reference evidence="14" key="3">
    <citation type="submission" date="2015-06" db="UniProtKB">
        <authorList>
            <consortium name="EnsemblMetazoa"/>
        </authorList>
    </citation>
    <scope>IDENTIFICATION</scope>
</reference>
<dbReference type="SMART" id="SM00184">
    <property type="entry name" value="RING"/>
    <property type="match status" value="1"/>
</dbReference>
<dbReference type="InterPro" id="IPR027370">
    <property type="entry name" value="Znf-RING_euk"/>
</dbReference>
<keyword evidence="4 9" id="KW-0863">Zinc-finger</keyword>
<keyword evidence="2 11" id="KW-0812">Transmembrane</keyword>
<keyword evidence="3" id="KW-0479">Metal-binding</keyword>
<evidence type="ECO:0000313" key="15">
    <source>
        <dbReference type="Proteomes" id="UP000014760"/>
    </source>
</evidence>
<evidence type="ECO:0000256" key="7">
    <source>
        <dbReference type="ARBA" id="ARBA00022989"/>
    </source>
</evidence>
<keyword evidence="6" id="KW-0862">Zinc</keyword>
<keyword evidence="15" id="KW-1185">Reference proteome</keyword>
<evidence type="ECO:0000259" key="12">
    <source>
        <dbReference type="PROSITE" id="PS50089"/>
    </source>
</evidence>
<feature type="transmembrane region" description="Helical" evidence="11">
    <location>
        <begin position="122"/>
        <end position="149"/>
    </location>
</feature>
<evidence type="ECO:0000313" key="13">
    <source>
        <dbReference type="EMBL" id="ELT97954.1"/>
    </source>
</evidence>
<evidence type="ECO:0000256" key="6">
    <source>
        <dbReference type="ARBA" id="ARBA00022833"/>
    </source>
</evidence>
<dbReference type="SUPFAM" id="SSF57850">
    <property type="entry name" value="RING/U-box"/>
    <property type="match status" value="1"/>
</dbReference>
<evidence type="ECO:0000256" key="2">
    <source>
        <dbReference type="ARBA" id="ARBA00022692"/>
    </source>
</evidence>
<dbReference type="PROSITE" id="PS50089">
    <property type="entry name" value="ZF_RING_2"/>
    <property type="match status" value="1"/>
</dbReference>
<feature type="domain" description="RING-type" evidence="12">
    <location>
        <begin position="340"/>
        <end position="378"/>
    </location>
</feature>
<evidence type="ECO:0000313" key="14">
    <source>
        <dbReference type="EnsemblMetazoa" id="CapteP184542"/>
    </source>
</evidence>
<dbReference type="EnsemblMetazoa" id="CapteT184542">
    <property type="protein sequence ID" value="CapteP184542"/>
    <property type="gene ID" value="CapteG184542"/>
</dbReference>
<dbReference type="GO" id="GO:1904294">
    <property type="term" value="P:positive regulation of ERAD pathway"/>
    <property type="evidence" value="ECO:0007669"/>
    <property type="project" value="InterPro"/>
</dbReference>
<dbReference type="OrthoDB" id="9049620at2759"/>
<dbReference type="GO" id="GO:0061630">
    <property type="term" value="F:ubiquitin protein ligase activity"/>
    <property type="evidence" value="ECO:0007669"/>
    <property type="project" value="InterPro"/>
</dbReference>
<dbReference type="PANTHER" id="PTHR15860:SF0">
    <property type="entry name" value="LP20373P"/>
    <property type="match status" value="1"/>
</dbReference>
<evidence type="ECO:0000256" key="9">
    <source>
        <dbReference type="PROSITE-ProRule" id="PRU00175"/>
    </source>
</evidence>
<feature type="compositionally biased region" description="Polar residues" evidence="10">
    <location>
        <begin position="1"/>
        <end position="11"/>
    </location>
</feature>
<feature type="region of interest" description="Disordered" evidence="10">
    <location>
        <begin position="56"/>
        <end position="103"/>
    </location>
</feature>
<organism evidence="13">
    <name type="scientific">Capitella teleta</name>
    <name type="common">Polychaete worm</name>
    <dbReference type="NCBI Taxonomy" id="283909"/>
    <lineage>
        <taxon>Eukaryota</taxon>
        <taxon>Metazoa</taxon>
        <taxon>Spiralia</taxon>
        <taxon>Lophotrochozoa</taxon>
        <taxon>Annelida</taxon>
        <taxon>Polychaeta</taxon>
        <taxon>Sedentaria</taxon>
        <taxon>Scolecida</taxon>
        <taxon>Capitellidae</taxon>
        <taxon>Capitella</taxon>
    </lineage>
</organism>
<evidence type="ECO:0000256" key="1">
    <source>
        <dbReference type="ARBA" id="ARBA00004141"/>
    </source>
</evidence>
<dbReference type="OMA" id="HHRQPPH"/>
<name>R7TW48_CAPTE</name>
<dbReference type="EMBL" id="KB308384">
    <property type="protein sequence ID" value="ELT97954.1"/>
    <property type="molecule type" value="Genomic_DNA"/>
</dbReference>
<dbReference type="GO" id="GO:0008270">
    <property type="term" value="F:zinc ion binding"/>
    <property type="evidence" value="ECO:0007669"/>
    <property type="project" value="UniProtKB-KW"/>
</dbReference>
<feature type="transmembrane region" description="Helical" evidence="11">
    <location>
        <begin position="285"/>
        <end position="306"/>
    </location>
</feature>
<dbReference type="GO" id="GO:0016020">
    <property type="term" value="C:membrane"/>
    <property type="evidence" value="ECO:0007669"/>
    <property type="project" value="UniProtKB-SubCell"/>
</dbReference>
<dbReference type="Proteomes" id="UP000014760">
    <property type="component" value="Unassembled WGS sequence"/>
</dbReference>
<evidence type="ECO:0000256" key="5">
    <source>
        <dbReference type="ARBA" id="ARBA00022786"/>
    </source>
</evidence>
<dbReference type="InterPro" id="IPR013083">
    <property type="entry name" value="Znf_RING/FYVE/PHD"/>
</dbReference>
<dbReference type="PANTHER" id="PTHR15860">
    <property type="entry name" value="UNCHARACTERIZED RING FINGER-CONTAINING PROTEIN"/>
    <property type="match status" value="1"/>
</dbReference>
<evidence type="ECO:0000256" key="10">
    <source>
        <dbReference type="SAM" id="MobiDB-lite"/>
    </source>
</evidence>
<evidence type="ECO:0000256" key="3">
    <source>
        <dbReference type="ARBA" id="ARBA00022723"/>
    </source>
</evidence>
<keyword evidence="8 11" id="KW-0472">Membrane</keyword>
<sequence>MASGNPSSTVPPQDGVIEIDDSASQPDNLSRVMQGIWPQLEQRIALEAAAALRGRGSAHSHEGSMVQPQGGPEQPVVLDMGPDPPLQGQNPEAPPEANAGGTRTGVPNLRNLLKGLEGCPPFIFLLLAKVLFIHRLGFLILIGLFGTFYHANNSLKRLVAQRETRNWFDSLGGLAWIVALLSANIFFIFVFEDQKLYRSLYLVLPVVEGPLDFWNLMWITGIIDFVIMFGSILLKALIAMLPKQVLLTKKKGKYFMLIEHVSQFYRSTVPITPWLFFLYDDQNGGPWFSTVLILLYVLVKGNHLYYKFLELKGAVSRFKLDVTYGSVPSQEQLLSADNCCPICQDKFTDPVLLTCTHIFCEDCVSLWFDRERTCPMCRANIVDNPEWRDGSTSGKLQVY</sequence>
<reference evidence="13 15" key="2">
    <citation type="journal article" date="2013" name="Nature">
        <title>Insights into bilaterian evolution from three spiralian genomes.</title>
        <authorList>
            <person name="Simakov O."/>
            <person name="Marletaz F."/>
            <person name="Cho S.J."/>
            <person name="Edsinger-Gonzales E."/>
            <person name="Havlak P."/>
            <person name="Hellsten U."/>
            <person name="Kuo D.H."/>
            <person name="Larsson T."/>
            <person name="Lv J."/>
            <person name="Arendt D."/>
            <person name="Savage R."/>
            <person name="Osoegawa K."/>
            <person name="de Jong P."/>
            <person name="Grimwood J."/>
            <person name="Chapman J.A."/>
            <person name="Shapiro H."/>
            <person name="Aerts A."/>
            <person name="Otillar R.P."/>
            <person name="Terry A.Y."/>
            <person name="Boore J.L."/>
            <person name="Grigoriev I.V."/>
            <person name="Lindberg D.R."/>
            <person name="Seaver E.C."/>
            <person name="Weisblat D.A."/>
            <person name="Putnam N.H."/>
            <person name="Rokhsar D.S."/>
        </authorList>
    </citation>
    <scope>NUCLEOTIDE SEQUENCE</scope>
    <source>
        <strain evidence="13 15">I ESC-2004</strain>
    </source>
</reference>
<protein>
    <recommendedName>
        <fullName evidence="12">RING-type domain-containing protein</fullName>
    </recommendedName>
</protein>
<feature type="region of interest" description="Disordered" evidence="10">
    <location>
        <begin position="1"/>
        <end position="27"/>
    </location>
</feature>
<comment type="subcellular location">
    <subcellularLocation>
        <location evidence="1">Membrane</location>
        <topology evidence="1">Multi-pass membrane protein</topology>
    </subcellularLocation>
</comment>
<feature type="transmembrane region" description="Helical" evidence="11">
    <location>
        <begin position="216"/>
        <end position="242"/>
    </location>
</feature>
<dbReference type="Gene3D" id="3.30.40.10">
    <property type="entry name" value="Zinc/RING finger domain, C3HC4 (zinc finger)"/>
    <property type="match status" value="1"/>
</dbReference>
<accession>R7TW48</accession>
<reference evidence="15" key="1">
    <citation type="submission" date="2012-12" db="EMBL/GenBank/DDBJ databases">
        <authorList>
            <person name="Hellsten U."/>
            <person name="Grimwood J."/>
            <person name="Chapman J.A."/>
            <person name="Shapiro H."/>
            <person name="Aerts A."/>
            <person name="Otillar R.P."/>
            <person name="Terry A.Y."/>
            <person name="Boore J.L."/>
            <person name="Simakov O."/>
            <person name="Marletaz F."/>
            <person name="Cho S.-J."/>
            <person name="Edsinger-Gonzales E."/>
            <person name="Havlak P."/>
            <person name="Kuo D.-H."/>
            <person name="Larsson T."/>
            <person name="Lv J."/>
            <person name="Arendt D."/>
            <person name="Savage R."/>
            <person name="Osoegawa K."/>
            <person name="de Jong P."/>
            <person name="Lindberg D.R."/>
            <person name="Seaver E.C."/>
            <person name="Weisblat D.A."/>
            <person name="Putnam N.H."/>
            <person name="Grigoriev I.V."/>
            <person name="Rokhsar D.S."/>
        </authorList>
    </citation>
    <scope>NUCLEOTIDE SEQUENCE</scope>
    <source>
        <strain evidence="15">I ESC-2004</strain>
    </source>
</reference>
<proteinExistence type="predicted"/>
<dbReference type="PROSITE" id="PS00518">
    <property type="entry name" value="ZF_RING_1"/>
    <property type="match status" value="1"/>
</dbReference>
<evidence type="ECO:0000256" key="4">
    <source>
        <dbReference type="ARBA" id="ARBA00022771"/>
    </source>
</evidence>
<gene>
    <name evidence="13" type="ORF">CAPTEDRAFT_184542</name>
</gene>
<dbReference type="InterPro" id="IPR001841">
    <property type="entry name" value="Znf_RING"/>
</dbReference>
<dbReference type="InterPro" id="IPR017907">
    <property type="entry name" value="Znf_RING_CS"/>
</dbReference>
<feature type="transmembrane region" description="Helical" evidence="11">
    <location>
        <begin position="263"/>
        <end position="279"/>
    </location>
</feature>